<evidence type="ECO:0008006" key="4">
    <source>
        <dbReference type="Google" id="ProtNLM"/>
    </source>
</evidence>
<comment type="caution">
    <text evidence="2">The sequence shown here is derived from an EMBL/GenBank/DDBJ whole genome shotgun (WGS) entry which is preliminary data.</text>
</comment>
<evidence type="ECO:0000313" key="2">
    <source>
        <dbReference type="EMBL" id="MFC3197680.1"/>
    </source>
</evidence>
<keyword evidence="1" id="KW-1133">Transmembrane helix</keyword>
<evidence type="ECO:0000256" key="1">
    <source>
        <dbReference type="SAM" id="Phobius"/>
    </source>
</evidence>
<organism evidence="2 3">
    <name type="scientific">Parapedobacter deserti</name>
    <dbReference type="NCBI Taxonomy" id="1912957"/>
    <lineage>
        <taxon>Bacteria</taxon>
        <taxon>Pseudomonadati</taxon>
        <taxon>Bacteroidota</taxon>
        <taxon>Sphingobacteriia</taxon>
        <taxon>Sphingobacteriales</taxon>
        <taxon>Sphingobacteriaceae</taxon>
        <taxon>Parapedobacter</taxon>
    </lineage>
</organism>
<proteinExistence type="predicted"/>
<sequence length="116" mass="13854">MSKKLAINENALKNDIIRKRVDASFELIPTKEELLWIALIFVGLAFISFFIQRARLRFKVFDIECNDEQFENALKMTREELKWSILTKQKSYVRAARRWDWSLSWGESITIKRKGR</sequence>
<keyword evidence="1" id="KW-0472">Membrane</keyword>
<gene>
    <name evidence="2" type="ORF">ACFOET_08655</name>
</gene>
<accession>A0ABV7JLC7</accession>
<reference evidence="3" key="1">
    <citation type="journal article" date="2019" name="Int. J. Syst. Evol. Microbiol.">
        <title>The Global Catalogue of Microorganisms (GCM) 10K type strain sequencing project: providing services to taxonomists for standard genome sequencing and annotation.</title>
        <authorList>
            <consortium name="The Broad Institute Genomics Platform"/>
            <consortium name="The Broad Institute Genome Sequencing Center for Infectious Disease"/>
            <person name="Wu L."/>
            <person name="Ma J."/>
        </authorList>
    </citation>
    <scope>NUCLEOTIDE SEQUENCE [LARGE SCALE GENOMIC DNA]</scope>
    <source>
        <strain evidence="3">KCTC 52416</strain>
    </source>
</reference>
<protein>
    <recommendedName>
        <fullName evidence="4">Cell division protein FtsL</fullName>
    </recommendedName>
</protein>
<feature type="transmembrane region" description="Helical" evidence="1">
    <location>
        <begin position="34"/>
        <end position="51"/>
    </location>
</feature>
<name>A0ABV7JLC7_9SPHI</name>
<dbReference type="Proteomes" id="UP001595526">
    <property type="component" value="Unassembled WGS sequence"/>
</dbReference>
<keyword evidence="1" id="KW-0812">Transmembrane</keyword>
<keyword evidence="3" id="KW-1185">Reference proteome</keyword>
<dbReference type="RefSeq" id="WP_379021602.1">
    <property type="nucleotide sequence ID" value="NZ_JBHRTA010000028.1"/>
</dbReference>
<dbReference type="EMBL" id="JBHRTA010000028">
    <property type="protein sequence ID" value="MFC3197680.1"/>
    <property type="molecule type" value="Genomic_DNA"/>
</dbReference>
<evidence type="ECO:0000313" key="3">
    <source>
        <dbReference type="Proteomes" id="UP001595526"/>
    </source>
</evidence>